<comment type="caution">
    <text evidence="1">The sequence shown here is derived from an EMBL/GenBank/DDBJ whole genome shotgun (WGS) entry which is preliminary data.</text>
</comment>
<dbReference type="RefSeq" id="WP_035507134.1">
    <property type="nucleotide sequence ID" value="NZ_CCDH010000001.1"/>
</dbReference>
<accession>A0A059NVK0</accession>
<keyword evidence="2" id="KW-1185">Reference proteome</keyword>
<dbReference type="Proteomes" id="UP000028868">
    <property type="component" value="Unassembled WGS sequence"/>
</dbReference>
<name>A0A059NVK0_9BACI</name>
<sequence>MSHRASSGNHLLFITEPGGHIIEEGQTVDLTEKYPAGIDVSPYYTIRVAGGNRVVSEGAVMFKLIMKIDRVSFLTLDQMTLYPGEKFNRTYNVPGEGIGIKAEAEKGAGVDAVDLAVFGFKF</sequence>
<evidence type="ECO:0000313" key="2">
    <source>
        <dbReference type="Proteomes" id="UP000028868"/>
    </source>
</evidence>
<evidence type="ECO:0000313" key="1">
    <source>
        <dbReference type="EMBL" id="CDQ23389.1"/>
    </source>
</evidence>
<dbReference type="OrthoDB" id="2970144at2"/>
<dbReference type="AlphaFoldDB" id="A0A059NVK0"/>
<reference evidence="1 2" key="2">
    <citation type="submission" date="2014-05" db="EMBL/GenBank/DDBJ databases">
        <title>Draft genome sequence of Halobacillus karajensis HK-03.</title>
        <authorList>
            <person name="Khelaifia S."/>
            <person name="Croce O."/>
            <person name="Lagier J.C."/>
            <person name="Raoult D."/>
        </authorList>
    </citation>
    <scope>NUCLEOTIDE SEQUENCE [LARGE SCALE GENOMIC DNA]</scope>
    <source>
        <strain evidence="1 2">HD-03</strain>
    </source>
</reference>
<proteinExistence type="predicted"/>
<organism evidence="1 2">
    <name type="scientific">Halobacillus karajensis</name>
    <dbReference type="NCBI Taxonomy" id="195088"/>
    <lineage>
        <taxon>Bacteria</taxon>
        <taxon>Bacillati</taxon>
        <taxon>Bacillota</taxon>
        <taxon>Bacilli</taxon>
        <taxon>Bacillales</taxon>
        <taxon>Bacillaceae</taxon>
        <taxon>Halobacillus</taxon>
    </lineage>
</organism>
<gene>
    <name evidence="1" type="ORF">BN983_01616</name>
</gene>
<protein>
    <submittedName>
        <fullName evidence="1">Uncharacterized protein</fullName>
    </submittedName>
</protein>
<reference evidence="2" key="1">
    <citation type="submission" date="2014-03" db="EMBL/GenBank/DDBJ databases">
        <authorList>
            <person name="Urmite Genomes U."/>
        </authorList>
    </citation>
    <scope>NUCLEOTIDE SEQUENCE [LARGE SCALE GENOMIC DNA]</scope>
    <source>
        <strain evidence="2">HD-03</strain>
    </source>
</reference>
<dbReference type="EMBL" id="CCDI010000001">
    <property type="protein sequence ID" value="CDQ23389.1"/>
    <property type="molecule type" value="Genomic_DNA"/>
</dbReference>